<reference evidence="2" key="2">
    <citation type="submission" date="2020-09" db="EMBL/GenBank/DDBJ databases">
        <authorList>
            <person name="Sun Q."/>
            <person name="Zhou Y."/>
        </authorList>
    </citation>
    <scope>NUCLEOTIDE SEQUENCE</scope>
    <source>
        <strain evidence="2">CGMCC 1.15519</strain>
    </source>
</reference>
<dbReference type="SUPFAM" id="SSF55729">
    <property type="entry name" value="Acyl-CoA N-acyltransferases (Nat)"/>
    <property type="match status" value="1"/>
</dbReference>
<evidence type="ECO:0000313" key="2">
    <source>
        <dbReference type="EMBL" id="GGE01432.1"/>
    </source>
</evidence>
<dbReference type="RefSeq" id="WP_188761291.1">
    <property type="nucleotide sequence ID" value="NZ_BMJM01000001.1"/>
</dbReference>
<gene>
    <name evidence="2" type="ORF">GCM10011529_04710</name>
</gene>
<feature type="domain" description="N-acetyltransferase" evidence="1">
    <location>
        <begin position="2"/>
        <end position="148"/>
    </location>
</feature>
<name>A0A916ZJU0_9SPHN</name>
<reference evidence="2" key="1">
    <citation type="journal article" date="2014" name="Int. J. Syst. Evol. Microbiol.">
        <title>Complete genome sequence of Corynebacterium casei LMG S-19264T (=DSM 44701T), isolated from a smear-ripened cheese.</title>
        <authorList>
            <consortium name="US DOE Joint Genome Institute (JGI-PGF)"/>
            <person name="Walter F."/>
            <person name="Albersmeier A."/>
            <person name="Kalinowski J."/>
            <person name="Ruckert C."/>
        </authorList>
    </citation>
    <scope>NUCLEOTIDE SEQUENCE</scope>
    <source>
        <strain evidence="2">CGMCC 1.15519</strain>
    </source>
</reference>
<accession>A0A916ZJU0</accession>
<dbReference type="InterPro" id="IPR000182">
    <property type="entry name" value="GNAT_dom"/>
</dbReference>
<dbReference type="GO" id="GO:0034069">
    <property type="term" value="F:aminoglycoside N-acetyltransferase activity"/>
    <property type="evidence" value="ECO:0007669"/>
    <property type="project" value="TreeGrafter"/>
</dbReference>
<dbReference type="PANTHER" id="PTHR37817">
    <property type="entry name" value="N-ACETYLTRANSFERASE EIS"/>
    <property type="match status" value="1"/>
</dbReference>
<organism evidence="2 3">
    <name type="scientific">Sandarakinorhabdus glacialis</name>
    <dbReference type="NCBI Taxonomy" id="1614636"/>
    <lineage>
        <taxon>Bacteria</taxon>
        <taxon>Pseudomonadati</taxon>
        <taxon>Pseudomonadota</taxon>
        <taxon>Alphaproteobacteria</taxon>
        <taxon>Sphingomonadales</taxon>
        <taxon>Sphingosinicellaceae</taxon>
        <taxon>Sandarakinorhabdus</taxon>
    </lineage>
</organism>
<dbReference type="AlphaFoldDB" id="A0A916ZJU0"/>
<dbReference type="GO" id="GO:0030649">
    <property type="term" value="P:aminoglycoside antibiotic catabolic process"/>
    <property type="evidence" value="ECO:0007669"/>
    <property type="project" value="TreeGrafter"/>
</dbReference>
<evidence type="ECO:0000259" key="1">
    <source>
        <dbReference type="PROSITE" id="PS51186"/>
    </source>
</evidence>
<keyword evidence="3" id="KW-1185">Reference proteome</keyword>
<dbReference type="EMBL" id="BMJM01000001">
    <property type="protein sequence ID" value="GGE01432.1"/>
    <property type="molecule type" value="Genomic_DNA"/>
</dbReference>
<evidence type="ECO:0000313" key="3">
    <source>
        <dbReference type="Proteomes" id="UP000635071"/>
    </source>
</evidence>
<dbReference type="PROSITE" id="PS51186">
    <property type="entry name" value="GNAT"/>
    <property type="match status" value="1"/>
</dbReference>
<sequence>MIHISPLQVSDLPDIEKLLDAGFGPARHNRTAYRLRDGAAPVAALSFGARDGADLAGSLQCWPVQLRTVAGAVVPMVLLGPVVTAADRRGQGIATQLIKAALAAIDTQGDLPVMLIGDAPFYGRFGFSAAFTRGWQLPGPVAAERLLLRGGDAAINVTGWVERGSPARRAA</sequence>
<dbReference type="Pfam" id="PF13527">
    <property type="entry name" value="Acetyltransf_9"/>
    <property type="match status" value="1"/>
</dbReference>
<dbReference type="PANTHER" id="PTHR37817:SF1">
    <property type="entry name" value="N-ACETYLTRANSFERASE EIS"/>
    <property type="match status" value="1"/>
</dbReference>
<protein>
    <recommendedName>
        <fullName evidence="1">N-acetyltransferase domain-containing protein</fullName>
    </recommendedName>
</protein>
<dbReference type="Gene3D" id="3.40.630.30">
    <property type="match status" value="1"/>
</dbReference>
<proteinExistence type="predicted"/>
<comment type="caution">
    <text evidence="2">The sequence shown here is derived from an EMBL/GenBank/DDBJ whole genome shotgun (WGS) entry which is preliminary data.</text>
</comment>
<dbReference type="InterPro" id="IPR051554">
    <property type="entry name" value="Acetyltransferase_Eis"/>
</dbReference>
<dbReference type="CDD" id="cd04301">
    <property type="entry name" value="NAT_SF"/>
    <property type="match status" value="1"/>
</dbReference>
<dbReference type="InterPro" id="IPR016181">
    <property type="entry name" value="Acyl_CoA_acyltransferase"/>
</dbReference>
<dbReference type="Proteomes" id="UP000635071">
    <property type="component" value="Unassembled WGS sequence"/>
</dbReference>